<accession>A0A0E9Q0J5</accession>
<reference evidence="1" key="1">
    <citation type="submission" date="2014-11" db="EMBL/GenBank/DDBJ databases">
        <authorList>
            <person name="Amaro Gonzalez C."/>
        </authorList>
    </citation>
    <scope>NUCLEOTIDE SEQUENCE</scope>
</reference>
<protein>
    <submittedName>
        <fullName evidence="1">Uncharacterized protein</fullName>
    </submittedName>
</protein>
<dbReference type="EMBL" id="GBXM01098328">
    <property type="protein sequence ID" value="JAH10249.1"/>
    <property type="molecule type" value="Transcribed_RNA"/>
</dbReference>
<sequence>MGCRATRAALNLANGV</sequence>
<organism evidence="1">
    <name type="scientific">Anguilla anguilla</name>
    <name type="common">European freshwater eel</name>
    <name type="synonym">Muraena anguilla</name>
    <dbReference type="NCBI Taxonomy" id="7936"/>
    <lineage>
        <taxon>Eukaryota</taxon>
        <taxon>Metazoa</taxon>
        <taxon>Chordata</taxon>
        <taxon>Craniata</taxon>
        <taxon>Vertebrata</taxon>
        <taxon>Euteleostomi</taxon>
        <taxon>Actinopterygii</taxon>
        <taxon>Neopterygii</taxon>
        <taxon>Teleostei</taxon>
        <taxon>Anguilliformes</taxon>
        <taxon>Anguillidae</taxon>
        <taxon>Anguilla</taxon>
    </lineage>
</organism>
<name>A0A0E9Q0J5_ANGAN</name>
<dbReference type="AlphaFoldDB" id="A0A0E9Q0J5"/>
<reference evidence="1" key="2">
    <citation type="journal article" date="2015" name="Fish Shellfish Immunol.">
        <title>Early steps in the European eel (Anguilla anguilla)-Vibrio vulnificus interaction in the gills: Role of the RtxA13 toxin.</title>
        <authorList>
            <person name="Callol A."/>
            <person name="Pajuelo D."/>
            <person name="Ebbesson L."/>
            <person name="Teles M."/>
            <person name="MacKenzie S."/>
            <person name="Amaro C."/>
        </authorList>
    </citation>
    <scope>NUCLEOTIDE SEQUENCE</scope>
</reference>
<proteinExistence type="predicted"/>
<evidence type="ECO:0000313" key="1">
    <source>
        <dbReference type="EMBL" id="JAH10249.1"/>
    </source>
</evidence>